<dbReference type="PATRIC" id="fig|33050.5.peg.4472"/>
<dbReference type="RefSeq" id="WP_054589835.1">
    <property type="nucleotide sequence ID" value="NZ_CP012700.1"/>
</dbReference>
<evidence type="ECO:0008006" key="3">
    <source>
        <dbReference type="Google" id="ProtNLM"/>
    </source>
</evidence>
<dbReference type="AlphaFoldDB" id="A0A0N9VET5"/>
<evidence type="ECO:0000313" key="1">
    <source>
        <dbReference type="EMBL" id="ALH82858.1"/>
    </source>
</evidence>
<gene>
    <name evidence="1" type="ORF">AN936_21595</name>
</gene>
<name>A0A0N9VET5_SPHMC</name>
<dbReference type="OrthoDB" id="9794645at2"/>
<reference evidence="1 2" key="1">
    <citation type="journal article" date="2015" name="Genome Announc.">
        <title>Complete Genome Sequence of Polypropylene Glycol- and Polyethylene Glycol-Degrading Sphingopyxis macrogoltabida Strain EY-1.</title>
        <authorList>
            <person name="Ohtsubo Y."/>
            <person name="Nagata Y."/>
            <person name="Numata M."/>
            <person name="Tsuchikane K."/>
            <person name="Hosoyama A."/>
            <person name="Yamazoe A."/>
            <person name="Tsuda M."/>
            <person name="Fujita N."/>
            <person name="Kawai F."/>
        </authorList>
    </citation>
    <scope>NUCLEOTIDE SEQUENCE [LARGE SCALE GENOMIC DNA]</scope>
    <source>
        <strain evidence="1 2">EY-1</strain>
    </source>
</reference>
<proteinExistence type="predicted"/>
<accession>A0A0N9VET5</accession>
<protein>
    <recommendedName>
        <fullName evidence="3">DUF3089 domain-containing protein</fullName>
    </recommendedName>
</protein>
<dbReference type="EMBL" id="CP012700">
    <property type="protein sequence ID" value="ALH82858.1"/>
    <property type="molecule type" value="Genomic_DNA"/>
</dbReference>
<dbReference type="Proteomes" id="UP000058074">
    <property type="component" value="Chromosome"/>
</dbReference>
<sequence>MISPAERKSDWLRSKAGKIRKRWKILLTVVVLLALLSQCSITKSLIESSRKPDAPFAQTKAPPAPDYAQMGAWFALPGANGLERSAPPGFTAIDERVAPADVFFIHPTMYLKNDVWNAPYDVEGAYNGPVLLAQLSAFNGCCLLYAPHYRQASLAGLANGDAVAFAYADVARAFRYYIEHYNRGRPFIIASHSQGTGHAVRLLQEAIVGTPLQDRLVAAYTIGAYTPASFASIGLPTCNDARQTGCVMSWNASQEDRTAASMLTKDVDFWWQGKRVKSTAPAICVNPLTWTEKGTANASANKGSLPFPEAPYPEQAAALAPLEKGLTGARCNDMLLDVDVAWRSPFRDTLSWLYGSYHRNDYGLFYASIRANAIDRVASWKVRHPD</sequence>
<dbReference type="KEGG" id="smag:AN936_21595"/>
<dbReference type="InterPro" id="IPR029058">
    <property type="entry name" value="AB_hydrolase_fold"/>
</dbReference>
<organism evidence="1 2">
    <name type="scientific">Sphingopyxis macrogoltabida</name>
    <name type="common">Sphingomonas macrogoltabidus</name>
    <dbReference type="NCBI Taxonomy" id="33050"/>
    <lineage>
        <taxon>Bacteria</taxon>
        <taxon>Pseudomonadati</taxon>
        <taxon>Pseudomonadota</taxon>
        <taxon>Alphaproteobacteria</taxon>
        <taxon>Sphingomonadales</taxon>
        <taxon>Sphingomonadaceae</taxon>
        <taxon>Sphingopyxis</taxon>
    </lineage>
</organism>
<dbReference type="Pfam" id="PF11288">
    <property type="entry name" value="DUF3089"/>
    <property type="match status" value="1"/>
</dbReference>
<evidence type="ECO:0000313" key="2">
    <source>
        <dbReference type="Proteomes" id="UP000058074"/>
    </source>
</evidence>
<dbReference type="InterPro" id="IPR021440">
    <property type="entry name" value="DUF3089"/>
</dbReference>
<dbReference type="SUPFAM" id="SSF53474">
    <property type="entry name" value="alpha/beta-Hydrolases"/>
    <property type="match status" value="1"/>
</dbReference>